<reference evidence="1" key="1">
    <citation type="submission" date="2019-08" db="EMBL/GenBank/DDBJ databases">
        <authorList>
            <person name="Kucharzyk K."/>
            <person name="Murdoch R.W."/>
            <person name="Higgins S."/>
            <person name="Loffler F."/>
        </authorList>
    </citation>
    <scope>NUCLEOTIDE SEQUENCE</scope>
</reference>
<gene>
    <name evidence="1" type="ORF">SDC9_99141</name>
</gene>
<dbReference type="AlphaFoldDB" id="A0A645AGP6"/>
<dbReference type="EMBL" id="VSSQ01013837">
    <property type="protein sequence ID" value="MPM52382.1"/>
    <property type="molecule type" value="Genomic_DNA"/>
</dbReference>
<proteinExistence type="predicted"/>
<organism evidence="1">
    <name type="scientific">bioreactor metagenome</name>
    <dbReference type="NCBI Taxonomy" id="1076179"/>
    <lineage>
        <taxon>unclassified sequences</taxon>
        <taxon>metagenomes</taxon>
        <taxon>ecological metagenomes</taxon>
    </lineage>
</organism>
<comment type="caution">
    <text evidence="1">The sequence shown here is derived from an EMBL/GenBank/DDBJ whole genome shotgun (WGS) entry which is preliminary data.</text>
</comment>
<evidence type="ECO:0000313" key="1">
    <source>
        <dbReference type="EMBL" id="MPM52382.1"/>
    </source>
</evidence>
<name>A0A645AGP6_9ZZZZ</name>
<protein>
    <submittedName>
        <fullName evidence="1">Uncharacterized protein</fullName>
    </submittedName>
</protein>
<sequence length="77" mass="8499">MPGLRTVDADFFALEALHVLIFVLVLRQRHALASFGDRAAVDDEVGALGDEGERRNDAERQDVELAHLHGGYSLIEI</sequence>
<accession>A0A645AGP6</accession>